<keyword evidence="1" id="KW-1133">Transmembrane helix</keyword>
<accession>A0ABN0CR36</accession>
<name>A0ABN0CR36_9BACE</name>
<reference evidence="2 3" key="1">
    <citation type="submission" date="2011-02" db="EMBL/GenBank/DDBJ databases">
        <authorList>
            <person name="Weinstock G."/>
            <person name="Sodergren E."/>
            <person name="Clifton S."/>
            <person name="Fulton L."/>
            <person name="Fulton B."/>
            <person name="Courtney L."/>
            <person name="Fronick C."/>
            <person name="Harrison M."/>
            <person name="Strong C."/>
            <person name="Farmer C."/>
            <person name="Delahaunty K."/>
            <person name="Markovic C."/>
            <person name="Hall O."/>
            <person name="Minx P."/>
            <person name="Tomlinson C."/>
            <person name="Mitreva M."/>
            <person name="Hou S."/>
            <person name="Chen J."/>
            <person name="Wollam A."/>
            <person name="Pepin K.H."/>
            <person name="Johnson M."/>
            <person name="Bhonagiri V."/>
            <person name="Zhang X."/>
            <person name="Suruliraj S."/>
            <person name="Warren W."/>
            <person name="Chinwalla A."/>
            <person name="Mardis E.R."/>
            <person name="Wilson R.K."/>
        </authorList>
    </citation>
    <scope>NUCLEOTIDE SEQUENCE [LARGE SCALE GENOMIC DNA]</scope>
    <source>
        <strain evidence="2 3">YIT 12056</strain>
    </source>
</reference>
<comment type="caution">
    <text evidence="2">The sequence shown here is derived from an EMBL/GenBank/DDBJ whole genome shotgun (WGS) entry which is preliminary data.</text>
</comment>
<feature type="transmembrane region" description="Helical" evidence="1">
    <location>
        <begin position="20"/>
        <end position="39"/>
    </location>
</feature>
<evidence type="ECO:0000313" key="3">
    <source>
        <dbReference type="Proteomes" id="UP000010321"/>
    </source>
</evidence>
<keyword evidence="3" id="KW-1185">Reference proteome</keyword>
<dbReference type="EMBL" id="AFBM01000007">
    <property type="protein sequence ID" value="EGF53972.1"/>
    <property type="molecule type" value="Genomic_DNA"/>
</dbReference>
<evidence type="ECO:0000313" key="2">
    <source>
        <dbReference type="EMBL" id="EGF53972.1"/>
    </source>
</evidence>
<evidence type="ECO:0000256" key="1">
    <source>
        <dbReference type="SAM" id="Phobius"/>
    </source>
</evidence>
<dbReference type="Proteomes" id="UP000010321">
    <property type="component" value="Unassembled WGS sequence"/>
</dbReference>
<protein>
    <submittedName>
        <fullName evidence="2">Uncharacterized protein</fullName>
    </submittedName>
</protein>
<keyword evidence="1" id="KW-0812">Transmembrane</keyword>
<keyword evidence="1" id="KW-0472">Membrane</keyword>
<gene>
    <name evidence="2" type="ORF">HMPREF9445_00711</name>
</gene>
<proteinExistence type="predicted"/>
<organism evidence="2 3">
    <name type="scientific">Bacteroides clarus YIT 12056</name>
    <dbReference type="NCBI Taxonomy" id="762984"/>
    <lineage>
        <taxon>Bacteria</taxon>
        <taxon>Pseudomonadati</taxon>
        <taxon>Bacteroidota</taxon>
        <taxon>Bacteroidia</taxon>
        <taxon>Bacteroidales</taxon>
        <taxon>Bacteroidaceae</taxon>
        <taxon>Bacteroides</taxon>
    </lineage>
</organism>
<sequence length="50" mass="5813">MISTFASLYIKEGNIKITHFYIILSHLGGISPFFSIIMIPQRCRKRDNKL</sequence>